<feature type="domain" description="FHA" evidence="2">
    <location>
        <begin position="196"/>
        <end position="257"/>
    </location>
</feature>
<dbReference type="PROSITE" id="PS50006">
    <property type="entry name" value="FHA_DOMAIN"/>
    <property type="match status" value="1"/>
</dbReference>
<feature type="compositionally biased region" description="Basic and acidic residues" evidence="1">
    <location>
        <begin position="1"/>
        <end position="19"/>
    </location>
</feature>
<protein>
    <recommendedName>
        <fullName evidence="2">FHA domain-containing protein</fullName>
    </recommendedName>
</protein>
<dbReference type="InterPro" id="IPR050923">
    <property type="entry name" value="Cell_Proc_Reg/RNA_Proc"/>
</dbReference>
<reference evidence="3" key="1">
    <citation type="submission" date="2021-01" db="EMBL/GenBank/DDBJ databases">
        <authorList>
            <person name="Corre E."/>
            <person name="Pelletier E."/>
            <person name="Niang G."/>
            <person name="Scheremetjew M."/>
            <person name="Finn R."/>
            <person name="Kale V."/>
            <person name="Holt S."/>
            <person name="Cochrane G."/>
            <person name="Meng A."/>
            <person name="Brown T."/>
            <person name="Cohen L."/>
        </authorList>
    </citation>
    <scope>NUCLEOTIDE SEQUENCE</scope>
    <source>
        <strain evidence="3">308</strain>
    </source>
</reference>
<dbReference type="AlphaFoldDB" id="A0A7S1BZ48"/>
<sequence length="295" mass="32886">MEHRRKRSRWGDKEVERNDPGAIPYSPSRTVSHARAEAAATAALIADAERNSAAPFSDKKDKRRPPHDDEVRRPPRRYQHRGDNPSRNENVAYYSASESVPNPVPSYAADAPPNIPAPPAEKPNFNLSGALANDPIRGTIDKKSGCRLKYVEPTEARVPTTRWRLYVFKKNHVQNGNADDDDGLIETLHISRQSAYLIGRDGETCDILAAHPSLSNQHCAVQFRAVPSPSDQSKLVCRPYLIDLGSTNGTYINGKRLEDSRYYELKRMDVLTLGRSTREYVVLTEKSAGTAALPK</sequence>
<dbReference type="InterPro" id="IPR008984">
    <property type="entry name" value="SMAD_FHA_dom_sf"/>
</dbReference>
<dbReference type="SMART" id="SM00240">
    <property type="entry name" value="FHA"/>
    <property type="match status" value="1"/>
</dbReference>
<evidence type="ECO:0000313" key="3">
    <source>
        <dbReference type="EMBL" id="CAD8901482.1"/>
    </source>
</evidence>
<feature type="compositionally biased region" description="Low complexity" evidence="1">
    <location>
        <begin position="37"/>
        <end position="46"/>
    </location>
</feature>
<dbReference type="SUPFAM" id="SSF49879">
    <property type="entry name" value="SMAD/FHA domain"/>
    <property type="match status" value="1"/>
</dbReference>
<dbReference type="Gene3D" id="2.60.200.20">
    <property type="match status" value="1"/>
</dbReference>
<evidence type="ECO:0000259" key="2">
    <source>
        <dbReference type="PROSITE" id="PS50006"/>
    </source>
</evidence>
<evidence type="ECO:0000256" key="1">
    <source>
        <dbReference type="SAM" id="MobiDB-lite"/>
    </source>
</evidence>
<dbReference type="EMBL" id="HBFR01039252">
    <property type="protein sequence ID" value="CAD8901482.1"/>
    <property type="molecule type" value="Transcribed_RNA"/>
</dbReference>
<organism evidence="3">
    <name type="scientific">Corethron hystrix</name>
    <dbReference type="NCBI Taxonomy" id="216773"/>
    <lineage>
        <taxon>Eukaryota</taxon>
        <taxon>Sar</taxon>
        <taxon>Stramenopiles</taxon>
        <taxon>Ochrophyta</taxon>
        <taxon>Bacillariophyta</taxon>
        <taxon>Coscinodiscophyceae</taxon>
        <taxon>Corethrophycidae</taxon>
        <taxon>Corethrales</taxon>
        <taxon>Corethraceae</taxon>
        <taxon>Corethron</taxon>
    </lineage>
</organism>
<dbReference type="PANTHER" id="PTHR23308">
    <property type="entry name" value="NUCLEAR INHIBITOR OF PROTEIN PHOSPHATASE-1"/>
    <property type="match status" value="1"/>
</dbReference>
<name>A0A7S1BZ48_9STRA</name>
<proteinExistence type="predicted"/>
<feature type="region of interest" description="Disordered" evidence="1">
    <location>
        <begin position="1"/>
        <end position="89"/>
    </location>
</feature>
<dbReference type="Pfam" id="PF00498">
    <property type="entry name" value="FHA"/>
    <property type="match status" value="1"/>
</dbReference>
<dbReference type="InterPro" id="IPR000253">
    <property type="entry name" value="FHA_dom"/>
</dbReference>
<gene>
    <name evidence="3" type="ORF">CHYS00102_LOCUS28701</name>
</gene>
<accession>A0A7S1BZ48</accession>